<dbReference type="Proteomes" id="UP000053144">
    <property type="component" value="Chromosome 5"/>
</dbReference>
<organism evidence="2 3">
    <name type="scientific">Phaseolus angularis</name>
    <name type="common">Azuki bean</name>
    <name type="synonym">Vigna angularis</name>
    <dbReference type="NCBI Taxonomy" id="3914"/>
    <lineage>
        <taxon>Eukaryota</taxon>
        <taxon>Viridiplantae</taxon>
        <taxon>Streptophyta</taxon>
        <taxon>Embryophyta</taxon>
        <taxon>Tracheophyta</taxon>
        <taxon>Spermatophyta</taxon>
        <taxon>Magnoliopsida</taxon>
        <taxon>eudicotyledons</taxon>
        <taxon>Gunneridae</taxon>
        <taxon>Pentapetalae</taxon>
        <taxon>rosids</taxon>
        <taxon>fabids</taxon>
        <taxon>Fabales</taxon>
        <taxon>Fabaceae</taxon>
        <taxon>Papilionoideae</taxon>
        <taxon>50 kb inversion clade</taxon>
        <taxon>NPAAA clade</taxon>
        <taxon>indigoferoid/millettioid clade</taxon>
        <taxon>Phaseoleae</taxon>
        <taxon>Vigna</taxon>
    </lineage>
</organism>
<evidence type="ECO:0000313" key="2">
    <source>
        <dbReference type="EMBL" id="KOM43473.1"/>
    </source>
</evidence>
<evidence type="ECO:0000313" key="3">
    <source>
        <dbReference type="Proteomes" id="UP000053144"/>
    </source>
</evidence>
<dbReference type="AlphaFoldDB" id="A0A0L9UL64"/>
<evidence type="ECO:0000259" key="1">
    <source>
        <dbReference type="Pfam" id="PF20167"/>
    </source>
</evidence>
<proteinExistence type="predicted"/>
<reference evidence="3" key="1">
    <citation type="journal article" date="2015" name="Proc. Natl. Acad. Sci. U.S.A.">
        <title>Genome sequencing of adzuki bean (Vigna angularis) provides insight into high starch and low fat accumulation and domestication.</title>
        <authorList>
            <person name="Yang K."/>
            <person name="Tian Z."/>
            <person name="Chen C."/>
            <person name="Luo L."/>
            <person name="Zhao B."/>
            <person name="Wang Z."/>
            <person name="Yu L."/>
            <person name="Li Y."/>
            <person name="Sun Y."/>
            <person name="Li W."/>
            <person name="Chen Y."/>
            <person name="Li Y."/>
            <person name="Zhang Y."/>
            <person name="Ai D."/>
            <person name="Zhao J."/>
            <person name="Shang C."/>
            <person name="Ma Y."/>
            <person name="Wu B."/>
            <person name="Wang M."/>
            <person name="Gao L."/>
            <person name="Sun D."/>
            <person name="Zhang P."/>
            <person name="Guo F."/>
            <person name="Wang W."/>
            <person name="Li Y."/>
            <person name="Wang J."/>
            <person name="Varshney R.K."/>
            <person name="Wang J."/>
            <person name="Ling H.Q."/>
            <person name="Wan P."/>
        </authorList>
    </citation>
    <scope>NUCLEOTIDE SEQUENCE</scope>
    <source>
        <strain evidence="3">cv. Jingnong 6</strain>
    </source>
</reference>
<dbReference type="EMBL" id="CM003375">
    <property type="protein sequence ID" value="KOM43473.1"/>
    <property type="molecule type" value="Genomic_DNA"/>
</dbReference>
<protein>
    <recommendedName>
        <fullName evidence="1">Putative plant transposon protein domain-containing protein</fullName>
    </recommendedName>
</protein>
<dbReference type="Gramene" id="KOM43473">
    <property type="protein sequence ID" value="KOM43473"/>
    <property type="gene ID" value="LR48_Vigan05g107700"/>
</dbReference>
<dbReference type="OMA" id="YANAKEH"/>
<gene>
    <name evidence="2" type="ORF">LR48_Vigan05g107700</name>
</gene>
<feature type="domain" description="Putative plant transposon protein" evidence="1">
    <location>
        <begin position="66"/>
        <end position="252"/>
    </location>
</feature>
<dbReference type="InterPro" id="IPR046796">
    <property type="entry name" value="Transposase_32_dom"/>
</dbReference>
<name>A0A0L9UL64_PHAAN</name>
<accession>A0A0L9UL64</accession>
<dbReference type="Pfam" id="PF20167">
    <property type="entry name" value="Transposase_32"/>
    <property type="match status" value="1"/>
</dbReference>
<sequence length="285" mass="32616">MTSSSGRRMKTAGNRRKEKEYYYSHQFRTVAHERYFPSVDAKKLLMERRVGMIPTLAPQFGREVNARGWGNLATYPALAGIPIMKEFYTNAKALGGEQETYTSYVRGKKISFDADTINTFLGTDWEEERCQYQRAMVEGVDYEDVERTLCVSRGHFERSRSDVPIHIKRASLIPLARYWMTFSQANIQPCSHMSDITTHKAILLYCILSGREVNLGVVIVEEIKSCARVVSSRTPLGHPSLITHLCEIMGVDVSMPPLENPWKELDEAYFTYYYTTKEQGPTMPP</sequence>